<feature type="domain" description="Peptidase M16C associated" evidence="1">
    <location>
        <begin position="471"/>
        <end position="710"/>
    </location>
</feature>
<dbReference type="PANTHER" id="PTHR43016">
    <property type="entry name" value="PRESEQUENCE PROTEASE"/>
    <property type="match status" value="1"/>
</dbReference>
<dbReference type="Pfam" id="PF22516">
    <property type="entry name" value="PreP_C"/>
    <property type="match status" value="1"/>
</dbReference>
<dbReference type="Proteomes" id="UP000184465">
    <property type="component" value="Unassembled WGS sequence"/>
</dbReference>
<dbReference type="OrthoDB" id="9762027at2"/>
<dbReference type="InterPro" id="IPR013578">
    <property type="entry name" value="Peptidase_M16C_assoc"/>
</dbReference>
<evidence type="ECO:0000313" key="3">
    <source>
        <dbReference type="Proteomes" id="UP000184465"/>
    </source>
</evidence>
<proteinExistence type="predicted"/>
<dbReference type="InterPro" id="IPR007863">
    <property type="entry name" value="Peptidase_M16_C"/>
</dbReference>
<dbReference type="Pfam" id="PF08367">
    <property type="entry name" value="M16C_assoc"/>
    <property type="match status" value="1"/>
</dbReference>
<dbReference type="InterPro" id="IPR011765">
    <property type="entry name" value="Pept_M16_N"/>
</dbReference>
<gene>
    <name evidence="2" type="ORF">SAMN02745912_03250</name>
</gene>
<dbReference type="RefSeq" id="WP_073152462.1">
    <property type="nucleotide sequence ID" value="NZ_FRAG01000058.1"/>
</dbReference>
<dbReference type="GO" id="GO:0046872">
    <property type="term" value="F:metal ion binding"/>
    <property type="evidence" value="ECO:0007669"/>
    <property type="project" value="InterPro"/>
</dbReference>
<dbReference type="SUPFAM" id="SSF63411">
    <property type="entry name" value="LuxS/MPP-like metallohydrolase"/>
    <property type="match status" value="4"/>
</dbReference>
<dbReference type="EMBL" id="FRAG01000058">
    <property type="protein sequence ID" value="SHK41951.1"/>
    <property type="molecule type" value="Genomic_DNA"/>
</dbReference>
<dbReference type="InterPro" id="IPR055130">
    <property type="entry name" value="PreP_C"/>
</dbReference>
<dbReference type="AlphaFoldDB" id="A0A1M6SB59"/>
<protein>
    <recommendedName>
        <fullName evidence="1">Peptidase M16C associated domain-containing protein</fullName>
    </recommendedName>
</protein>
<dbReference type="SMART" id="SM01264">
    <property type="entry name" value="M16C_associated"/>
    <property type="match status" value="1"/>
</dbReference>
<dbReference type="InterPro" id="IPR011249">
    <property type="entry name" value="Metalloenz_LuxS/M16"/>
</dbReference>
<organism evidence="2 3">
    <name type="scientific">Paramaledivibacter caminithermalis (strain DSM 15212 / CIP 107654 / DViRD3)</name>
    <name type="common">Clostridium caminithermale</name>
    <dbReference type="NCBI Taxonomy" id="1121301"/>
    <lineage>
        <taxon>Bacteria</taxon>
        <taxon>Bacillati</taxon>
        <taxon>Bacillota</taxon>
        <taxon>Clostridia</taxon>
        <taxon>Peptostreptococcales</taxon>
        <taxon>Caminicellaceae</taxon>
        <taxon>Paramaledivibacter</taxon>
    </lineage>
</organism>
<dbReference type="Pfam" id="PF05193">
    <property type="entry name" value="Peptidase_M16_C"/>
    <property type="match status" value="1"/>
</dbReference>
<sequence>MLKTDLREGMRLYGFTVEFIKELKEYDAVSIELSHDITGMKVWHLYCDNHENLFAYIVKTLPDDNRGIPHVLEHCVLRGSKRFPSNDPFSYLLKSSMSTYLNAWTMPDKTVYLGSSINYKDFFNLMIVIGDAVFSPLLREKAFYEEAFCISNKMRMNNDMEISGVVFNEILSKYSSQIPIVRKHSIQSVFPDVSYRFDHGGVPAEIIDLSNSDIKAFHKKWYHPSNSRVFVAGAIRTEEHLKILSNYILKNCLKSSIDQERTLRQPRWRKPRFIECSCPENISICNNDKIILTMNWLMESVTDVMYVTVMEILSEILTGNEGAVLRRALLKSKLVGEIHNFTGVDTDYSDVVYSLSMGGIKEEDICMVERVVFDELNKIVKKGIDEQNIRAAVHTVRIRNKEIKRIGGPYTLMLLRRALNGWSNGLPPHKVLAFDLRIKNFEDNVKQDMLYLSKFIEKNFLLNLHRSTVLIRPDSAYVKKHMAYIKEKVSLMHKSDFKRLNKEMIENSEEKLQLPYPLSVRDIPRNLEKYPVERDMLLNTIPIYWNDIYTNDIVYIDILFDIKNLPKDLHLLLLFWGKAMVLYGLPEISYEKAALLLSDTTGGIHFCANAGKTLDNSYGYKAYCMFSFKCFHWNFDEALNLVVKLLNKTCFYEEDRLKELYEEYRNNRLCSMASNAGSMVTNRVKSRLSEAYMLEDIWDGVEQICYLKNARNVTLLNIDEIAENLNRMTSLIIDRDSMVLNVTTQKEYFPNIRSAFKNRISLFPKGCRKKLISRKTIQGFQGKTEIMLTSCATSFVGKALRGAAFGTKEEVSQKVLAHMLKTGYLWKNVRQQNGTYGVQVISDGFEGIFALMSMYDPCINETLQVFEKAFEYLKNAELTDDRLKQSIFGVLGQELTPLSPFAKGRVALNRQLFGMKEKLLEMRHEYFLTLGIKDLKKCIELLQMQLDKSYEVILTNETEMKHINKCGVDTLYTYL</sequence>
<dbReference type="STRING" id="1121301.SAMN02745912_03250"/>
<reference evidence="3" key="1">
    <citation type="submission" date="2016-11" db="EMBL/GenBank/DDBJ databases">
        <authorList>
            <person name="Varghese N."/>
            <person name="Submissions S."/>
        </authorList>
    </citation>
    <scope>NUCLEOTIDE SEQUENCE [LARGE SCALE GENOMIC DNA]</scope>
    <source>
        <strain evidence="3">DSM 15212 / CIP 107654 / DViRD3</strain>
    </source>
</reference>
<dbReference type="Pfam" id="PF00675">
    <property type="entry name" value="Peptidase_M16"/>
    <property type="match status" value="1"/>
</dbReference>
<dbReference type="Gene3D" id="3.30.830.10">
    <property type="entry name" value="Metalloenzyme, LuxS/M16 peptidase-like"/>
    <property type="match status" value="4"/>
</dbReference>
<name>A0A1M6SB59_PARC5</name>
<dbReference type="PANTHER" id="PTHR43016:SF13">
    <property type="entry name" value="PRESEQUENCE PROTEASE, MITOCHONDRIAL"/>
    <property type="match status" value="1"/>
</dbReference>
<keyword evidence="3" id="KW-1185">Reference proteome</keyword>
<evidence type="ECO:0000259" key="1">
    <source>
        <dbReference type="SMART" id="SM01264"/>
    </source>
</evidence>
<accession>A0A1M6SB59</accession>
<evidence type="ECO:0000313" key="2">
    <source>
        <dbReference type="EMBL" id="SHK41951.1"/>
    </source>
</evidence>
<dbReference type="GO" id="GO:0006508">
    <property type="term" value="P:proteolysis"/>
    <property type="evidence" value="ECO:0007669"/>
    <property type="project" value="InterPro"/>
</dbReference>